<keyword evidence="2 6" id="KW-0479">Metal-binding</keyword>
<dbReference type="Gene3D" id="3.40.390.10">
    <property type="entry name" value="Collagenase (Catalytic Domain)"/>
    <property type="match status" value="1"/>
</dbReference>
<dbReference type="PANTHER" id="PTHR10127">
    <property type="entry name" value="DISCOIDIN, CUB, EGF, LAMININ , AND ZINC METALLOPROTEASE DOMAIN CONTAINING"/>
    <property type="match status" value="1"/>
</dbReference>
<organism evidence="9">
    <name type="scientific">Triatoma matogrossensis</name>
    <dbReference type="NCBI Taxonomy" id="162370"/>
    <lineage>
        <taxon>Eukaryota</taxon>
        <taxon>Metazoa</taxon>
        <taxon>Ecdysozoa</taxon>
        <taxon>Arthropoda</taxon>
        <taxon>Hexapoda</taxon>
        <taxon>Insecta</taxon>
        <taxon>Pterygota</taxon>
        <taxon>Neoptera</taxon>
        <taxon>Paraneoptera</taxon>
        <taxon>Hemiptera</taxon>
        <taxon>Heteroptera</taxon>
        <taxon>Panheteroptera</taxon>
        <taxon>Cimicomorpha</taxon>
        <taxon>Reduviidae</taxon>
        <taxon>Triatominae</taxon>
        <taxon>Triatoma</taxon>
    </lineage>
</organism>
<dbReference type="SUPFAM" id="SSF55486">
    <property type="entry name" value="Metalloproteases ('zincins'), catalytic domain"/>
    <property type="match status" value="1"/>
</dbReference>
<dbReference type="InterPro" id="IPR034035">
    <property type="entry name" value="Astacin-like_dom"/>
</dbReference>
<feature type="signal peptide" evidence="7">
    <location>
        <begin position="1"/>
        <end position="17"/>
    </location>
</feature>
<evidence type="ECO:0000256" key="5">
    <source>
        <dbReference type="ARBA" id="ARBA00023049"/>
    </source>
</evidence>
<feature type="disulfide bond" evidence="6">
    <location>
        <begin position="139"/>
        <end position="161"/>
    </location>
</feature>
<dbReference type="InterPro" id="IPR024079">
    <property type="entry name" value="MetalloPept_cat_dom_sf"/>
</dbReference>
<feature type="binding site" evidence="6">
    <location>
        <position position="174"/>
    </location>
    <ligand>
        <name>Zn(2+)</name>
        <dbReference type="ChEBI" id="CHEBI:29105"/>
        <note>catalytic</note>
    </ligand>
</feature>
<evidence type="ECO:0000256" key="2">
    <source>
        <dbReference type="ARBA" id="ARBA00022723"/>
    </source>
</evidence>
<dbReference type="SMART" id="SM00235">
    <property type="entry name" value="ZnMc"/>
    <property type="match status" value="1"/>
</dbReference>
<evidence type="ECO:0000256" key="1">
    <source>
        <dbReference type="ARBA" id="ARBA00022670"/>
    </source>
</evidence>
<feature type="binding site" evidence="6">
    <location>
        <position position="170"/>
    </location>
    <ligand>
        <name>Zn(2+)</name>
        <dbReference type="ChEBI" id="CHEBI:29105"/>
        <note>catalytic</note>
    </ligand>
</feature>
<dbReference type="Pfam" id="PF01400">
    <property type="entry name" value="Astacin"/>
    <property type="match status" value="1"/>
</dbReference>
<feature type="binding site" evidence="6">
    <location>
        <position position="180"/>
    </location>
    <ligand>
        <name>Zn(2+)</name>
        <dbReference type="ChEBI" id="CHEBI:29105"/>
        <note>catalytic</note>
    </ligand>
</feature>
<dbReference type="InterPro" id="IPR006026">
    <property type="entry name" value="Peptidase_Metallo"/>
</dbReference>
<evidence type="ECO:0000259" key="8">
    <source>
        <dbReference type="PROSITE" id="PS51864"/>
    </source>
</evidence>
<sequence length="278" mass="32026">MFPCLLIFLVQLGVLLSMPVEEPKDDQERLRIICPKDGNACFTTGHETFGTIKEGDIITTIEQVLDGDDENRNALISKERRWPRGVVPYIYHEHFSDNDKKRIEAAMAILEKYTCIKFVPYKQGISDQMVVFITEQSGCRATVGYKLTRRRHNLNLNSKGCLGRTGTILHEMLHVLGLQHEHARPDRDDYVRIIWDNIEDGHQKNFVKASSKEYTTFGIPYNYASVMHYRAVSFSKNDKATIIPTDPTVDIRVLGQRKKVTKLDLKKINIMYNCTEFL</sequence>
<evidence type="ECO:0000313" key="9">
    <source>
        <dbReference type="EMBL" id="ADN29820.1"/>
    </source>
</evidence>
<keyword evidence="1 6" id="KW-0645">Protease</keyword>
<reference evidence="9" key="1">
    <citation type="journal article" date="2012" name="Am. J. Trop. Med. Hyg.">
        <title>An insight into the sialotranscriptome of Triatoma matogrossensis, a kissing bug associated with fogo selvagem in South America.</title>
        <authorList>
            <person name="Assumpcao T.C."/>
            <person name="Eaton D.P."/>
            <person name="Pham V.M."/>
            <person name="Francischetti I.M."/>
            <person name="Aoki V."/>
            <person name="Hans-Filho G."/>
            <person name="Rivitti E.A."/>
            <person name="Valenzuela J.G."/>
            <person name="Diaz L.A."/>
            <person name="Ribeiro J.M."/>
        </authorList>
    </citation>
    <scope>NUCLEOTIDE SEQUENCE</scope>
    <source>
        <tissue evidence="9">Salivary gland</tissue>
    </source>
</reference>
<comment type="cofactor">
    <cofactor evidence="6 7">
        <name>Zn(2+)</name>
        <dbReference type="ChEBI" id="CHEBI:29105"/>
    </cofactor>
    <text evidence="6 7">Binds 1 zinc ion per subunit.</text>
</comment>
<dbReference type="PROSITE" id="PS51864">
    <property type="entry name" value="ASTACIN"/>
    <property type="match status" value="1"/>
</dbReference>
<dbReference type="CDD" id="cd04280">
    <property type="entry name" value="ZnMc_astacin_like"/>
    <property type="match status" value="1"/>
</dbReference>
<keyword evidence="7" id="KW-0732">Signal</keyword>
<dbReference type="GO" id="GO:0008270">
    <property type="term" value="F:zinc ion binding"/>
    <property type="evidence" value="ECO:0007669"/>
    <property type="project" value="UniProtKB-UniRule"/>
</dbReference>
<dbReference type="AlphaFoldDB" id="E2J7A2"/>
<evidence type="ECO:0000256" key="4">
    <source>
        <dbReference type="ARBA" id="ARBA00022833"/>
    </source>
</evidence>
<evidence type="ECO:0000256" key="6">
    <source>
        <dbReference type="PROSITE-ProRule" id="PRU01211"/>
    </source>
</evidence>
<protein>
    <recommendedName>
        <fullName evidence="7">Metalloendopeptidase</fullName>
        <ecNumber evidence="7">3.4.24.-</ecNumber>
    </recommendedName>
</protein>
<keyword evidence="4 6" id="KW-0862">Zinc</keyword>
<evidence type="ECO:0000256" key="3">
    <source>
        <dbReference type="ARBA" id="ARBA00022801"/>
    </source>
</evidence>
<dbReference type="GO" id="GO:0006508">
    <property type="term" value="P:proteolysis"/>
    <property type="evidence" value="ECO:0007669"/>
    <property type="project" value="UniProtKB-KW"/>
</dbReference>
<keyword evidence="5 6" id="KW-0482">Metalloprotease</keyword>
<feature type="active site" evidence="6">
    <location>
        <position position="171"/>
    </location>
</feature>
<name>E2J7A2_9HEMI</name>
<dbReference type="EMBL" id="HP429320">
    <property type="protein sequence ID" value="ADN29820.1"/>
    <property type="molecule type" value="mRNA"/>
</dbReference>
<accession>E2J7A2</accession>
<keyword evidence="3 6" id="KW-0378">Hydrolase</keyword>
<keyword evidence="6" id="KW-1015">Disulfide bond</keyword>
<feature type="chain" id="PRO_5005127697" description="Metalloendopeptidase" evidence="7">
    <location>
        <begin position="18"/>
        <end position="278"/>
    </location>
</feature>
<dbReference type="GO" id="GO:0004222">
    <property type="term" value="F:metalloendopeptidase activity"/>
    <property type="evidence" value="ECO:0007669"/>
    <property type="project" value="UniProtKB-UniRule"/>
</dbReference>
<proteinExistence type="evidence at transcript level"/>
<dbReference type="EC" id="3.4.24.-" evidence="7"/>
<dbReference type="InterPro" id="IPR001506">
    <property type="entry name" value="Peptidase_M12A"/>
</dbReference>
<feature type="domain" description="Peptidase M12A" evidence="8">
    <location>
        <begin position="73"/>
        <end position="275"/>
    </location>
</feature>
<dbReference type="PANTHER" id="PTHR10127:SF780">
    <property type="entry name" value="METALLOENDOPEPTIDASE"/>
    <property type="match status" value="1"/>
</dbReference>
<dbReference type="PRINTS" id="PR00480">
    <property type="entry name" value="ASTACIN"/>
</dbReference>
<comment type="caution">
    <text evidence="6">Lacks conserved residue(s) required for the propagation of feature annotation.</text>
</comment>
<evidence type="ECO:0000256" key="7">
    <source>
        <dbReference type="RuleBase" id="RU361183"/>
    </source>
</evidence>